<feature type="compositionally biased region" description="Pro residues" evidence="1">
    <location>
        <begin position="44"/>
        <end position="53"/>
    </location>
</feature>
<evidence type="ECO:0000313" key="2">
    <source>
        <dbReference type="EnsemblPlants" id="AET3Gv20921500.4"/>
    </source>
</evidence>
<keyword evidence="3" id="KW-1185">Reference proteome</keyword>
<reference evidence="3" key="2">
    <citation type="journal article" date="2017" name="Nat. Plants">
        <title>The Aegilops tauschii genome reveals multiple impacts of transposons.</title>
        <authorList>
            <person name="Zhao G."/>
            <person name="Zou C."/>
            <person name="Li K."/>
            <person name="Wang K."/>
            <person name="Li T."/>
            <person name="Gao L."/>
            <person name="Zhang X."/>
            <person name="Wang H."/>
            <person name="Yang Z."/>
            <person name="Liu X."/>
            <person name="Jiang W."/>
            <person name="Mao L."/>
            <person name="Kong X."/>
            <person name="Jiao Y."/>
            <person name="Jia J."/>
        </authorList>
    </citation>
    <scope>NUCLEOTIDE SEQUENCE [LARGE SCALE GENOMIC DNA]</scope>
    <source>
        <strain evidence="3">cv. AL8/78</strain>
    </source>
</reference>
<sequence length="252" mass="26442">HFPNLPSRIVRSLSAPLARSVAHSASSIRSPSHSPRSARRRPASPSPASPLPLPLDVGLPSASPSRRRRPLPPPVLQSQSVCAAEKFDFFPPVTSFYAVEARGRSIYVRRWIHPSLAPTSTPTEGEEDSAQLPPLPDPQAQHDVAGAPAGARALEEAESELLLVVEAPGGGTGGGGLRRVLGRAAHAVSPRRAQGATSGEQFRGGGAGLRGLQGVPVPLLQVLKNGVEVKLKRNALSVLEAPATVRPCHHSQ</sequence>
<protein>
    <submittedName>
        <fullName evidence="2">Uncharacterized protein</fullName>
    </submittedName>
</protein>
<dbReference type="Proteomes" id="UP000015105">
    <property type="component" value="Chromosome 3D"/>
</dbReference>
<dbReference type="AlphaFoldDB" id="A0A453G8Z0"/>
<organism evidence="2 3">
    <name type="scientific">Aegilops tauschii subsp. strangulata</name>
    <name type="common">Goatgrass</name>
    <dbReference type="NCBI Taxonomy" id="200361"/>
    <lineage>
        <taxon>Eukaryota</taxon>
        <taxon>Viridiplantae</taxon>
        <taxon>Streptophyta</taxon>
        <taxon>Embryophyta</taxon>
        <taxon>Tracheophyta</taxon>
        <taxon>Spermatophyta</taxon>
        <taxon>Magnoliopsida</taxon>
        <taxon>Liliopsida</taxon>
        <taxon>Poales</taxon>
        <taxon>Poaceae</taxon>
        <taxon>BOP clade</taxon>
        <taxon>Pooideae</taxon>
        <taxon>Triticodae</taxon>
        <taxon>Triticeae</taxon>
        <taxon>Triticinae</taxon>
        <taxon>Aegilops</taxon>
    </lineage>
</organism>
<evidence type="ECO:0000313" key="3">
    <source>
        <dbReference type="Proteomes" id="UP000015105"/>
    </source>
</evidence>
<reference evidence="2" key="4">
    <citation type="submission" date="2019-03" db="UniProtKB">
        <authorList>
            <consortium name="EnsemblPlants"/>
        </authorList>
    </citation>
    <scope>IDENTIFICATION</scope>
</reference>
<dbReference type="Gramene" id="AET3Gv20921500.4">
    <property type="protein sequence ID" value="AET3Gv20921500.4"/>
    <property type="gene ID" value="AET3Gv20921500"/>
</dbReference>
<feature type="compositionally biased region" description="Low complexity" evidence="1">
    <location>
        <begin position="21"/>
        <end position="35"/>
    </location>
</feature>
<reference evidence="2" key="3">
    <citation type="journal article" date="2017" name="Nature">
        <title>Genome sequence of the progenitor of the wheat D genome Aegilops tauschii.</title>
        <authorList>
            <person name="Luo M.C."/>
            <person name="Gu Y.Q."/>
            <person name="Puiu D."/>
            <person name="Wang H."/>
            <person name="Twardziok S.O."/>
            <person name="Deal K.R."/>
            <person name="Huo N."/>
            <person name="Zhu T."/>
            <person name="Wang L."/>
            <person name="Wang Y."/>
            <person name="McGuire P.E."/>
            <person name="Liu S."/>
            <person name="Long H."/>
            <person name="Ramasamy R.K."/>
            <person name="Rodriguez J.C."/>
            <person name="Van S.L."/>
            <person name="Yuan L."/>
            <person name="Wang Z."/>
            <person name="Xia Z."/>
            <person name="Xiao L."/>
            <person name="Anderson O.D."/>
            <person name="Ouyang S."/>
            <person name="Liang Y."/>
            <person name="Zimin A.V."/>
            <person name="Pertea G."/>
            <person name="Qi P."/>
            <person name="Bennetzen J.L."/>
            <person name="Dai X."/>
            <person name="Dawson M.W."/>
            <person name="Muller H.G."/>
            <person name="Kugler K."/>
            <person name="Rivarola-Duarte L."/>
            <person name="Spannagl M."/>
            <person name="Mayer K.F.X."/>
            <person name="Lu F.H."/>
            <person name="Bevan M.W."/>
            <person name="Leroy P."/>
            <person name="Li P."/>
            <person name="You F.M."/>
            <person name="Sun Q."/>
            <person name="Liu Z."/>
            <person name="Lyons E."/>
            <person name="Wicker T."/>
            <person name="Salzberg S.L."/>
            <person name="Devos K.M."/>
            <person name="Dvorak J."/>
        </authorList>
    </citation>
    <scope>NUCLEOTIDE SEQUENCE [LARGE SCALE GENOMIC DNA]</scope>
    <source>
        <strain evidence="2">cv. AL8/78</strain>
    </source>
</reference>
<proteinExistence type="predicted"/>
<name>A0A453G8Z0_AEGTS</name>
<dbReference type="EnsemblPlants" id="AET3Gv20921500.4">
    <property type="protein sequence ID" value="AET3Gv20921500.4"/>
    <property type="gene ID" value="AET3Gv20921500"/>
</dbReference>
<feature type="region of interest" description="Disordered" evidence="1">
    <location>
        <begin position="116"/>
        <end position="144"/>
    </location>
</feature>
<reference evidence="2" key="5">
    <citation type="journal article" date="2021" name="G3 (Bethesda)">
        <title>Aegilops tauschii genome assembly Aet v5.0 features greater sequence contiguity and improved annotation.</title>
        <authorList>
            <person name="Wang L."/>
            <person name="Zhu T."/>
            <person name="Rodriguez J.C."/>
            <person name="Deal K.R."/>
            <person name="Dubcovsky J."/>
            <person name="McGuire P.E."/>
            <person name="Lux T."/>
            <person name="Spannagl M."/>
            <person name="Mayer K.F.X."/>
            <person name="Baldrich P."/>
            <person name="Meyers B.C."/>
            <person name="Huo N."/>
            <person name="Gu Y.Q."/>
            <person name="Zhou H."/>
            <person name="Devos K.M."/>
            <person name="Bennetzen J.L."/>
            <person name="Unver T."/>
            <person name="Budak H."/>
            <person name="Gulick P.J."/>
            <person name="Galiba G."/>
            <person name="Kalapos B."/>
            <person name="Nelson D.R."/>
            <person name="Li P."/>
            <person name="You F.M."/>
            <person name="Luo M.C."/>
            <person name="Dvorak J."/>
        </authorList>
    </citation>
    <scope>NUCLEOTIDE SEQUENCE [LARGE SCALE GENOMIC DNA]</scope>
    <source>
        <strain evidence="2">cv. AL8/78</strain>
    </source>
</reference>
<accession>A0A453G8Z0</accession>
<evidence type="ECO:0000256" key="1">
    <source>
        <dbReference type="SAM" id="MobiDB-lite"/>
    </source>
</evidence>
<reference evidence="3" key="1">
    <citation type="journal article" date="2014" name="Science">
        <title>Ancient hybridizations among the ancestral genomes of bread wheat.</title>
        <authorList>
            <consortium name="International Wheat Genome Sequencing Consortium,"/>
            <person name="Marcussen T."/>
            <person name="Sandve S.R."/>
            <person name="Heier L."/>
            <person name="Spannagl M."/>
            <person name="Pfeifer M."/>
            <person name="Jakobsen K.S."/>
            <person name="Wulff B.B."/>
            <person name="Steuernagel B."/>
            <person name="Mayer K.F."/>
            <person name="Olsen O.A."/>
        </authorList>
    </citation>
    <scope>NUCLEOTIDE SEQUENCE [LARGE SCALE GENOMIC DNA]</scope>
    <source>
        <strain evidence="3">cv. AL8/78</strain>
    </source>
</reference>
<feature type="region of interest" description="Disordered" evidence="1">
    <location>
        <begin position="21"/>
        <end position="76"/>
    </location>
</feature>